<dbReference type="AlphaFoldDB" id="A0A4R4ZRC3"/>
<feature type="region of interest" description="Disordered" evidence="1">
    <location>
        <begin position="105"/>
        <end position="125"/>
    </location>
</feature>
<feature type="compositionally biased region" description="Basic and acidic residues" evidence="1">
    <location>
        <begin position="8"/>
        <end position="32"/>
    </location>
</feature>
<protein>
    <submittedName>
        <fullName evidence="2">Uncharacterized protein</fullName>
    </submittedName>
</protein>
<accession>A0A4R4ZRC3</accession>
<dbReference type="RefSeq" id="WP_131903652.1">
    <property type="nucleotide sequence ID" value="NZ_SMKU01000602.1"/>
</dbReference>
<comment type="caution">
    <text evidence="2">The sequence shown here is derived from an EMBL/GenBank/DDBJ whole genome shotgun (WGS) entry which is preliminary data.</text>
</comment>
<dbReference type="EMBL" id="SMKU01000602">
    <property type="protein sequence ID" value="TDD60624.1"/>
    <property type="molecule type" value="Genomic_DNA"/>
</dbReference>
<evidence type="ECO:0000256" key="1">
    <source>
        <dbReference type="SAM" id="MobiDB-lite"/>
    </source>
</evidence>
<dbReference type="Proteomes" id="UP000294513">
    <property type="component" value="Unassembled WGS sequence"/>
</dbReference>
<feature type="compositionally biased region" description="Basic residues" evidence="1">
    <location>
        <begin position="33"/>
        <end position="51"/>
    </location>
</feature>
<keyword evidence="3" id="KW-1185">Reference proteome</keyword>
<reference evidence="2 3" key="1">
    <citation type="submission" date="2019-03" db="EMBL/GenBank/DDBJ databases">
        <title>Draft genome sequences of novel Actinobacteria.</title>
        <authorList>
            <person name="Sahin N."/>
            <person name="Ay H."/>
            <person name="Saygin H."/>
        </authorList>
    </citation>
    <scope>NUCLEOTIDE SEQUENCE [LARGE SCALE GENOMIC DNA]</scope>
    <source>
        <strain evidence="2 3">H3C3</strain>
    </source>
</reference>
<evidence type="ECO:0000313" key="3">
    <source>
        <dbReference type="Proteomes" id="UP000294513"/>
    </source>
</evidence>
<evidence type="ECO:0000313" key="2">
    <source>
        <dbReference type="EMBL" id="TDD60624.1"/>
    </source>
</evidence>
<gene>
    <name evidence="2" type="ORF">E1298_45920</name>
</gene>
<feature type="region of interest" description="Disordered" evidence="1">
    <location>
        <begin position="1"/>
        <end position="52"/>
    </location>
</feature>
<dbReference type="OrthoDB" id="8705804at2"/>
<name>A0A4R4ZRC3_9ACTN</name>
<sequence length="125" mass="14693">MSRKSRKSPQEKKRLSYLKDRRNFYGENDKSSRKNIPRNRKLKHRAARHRANQAVYTAGQAPDGLEEDAFTRRLSGRRPASLWRKQADAPLSEVVEYRLRRRVARGNAGPGQAEERIRRIRRRLG</sequence>
<proteinExistence type="predicted"/>
<organism evidence="2 3">
    <name type="scientific">Actinomadura rubrisoli</name>
    <dbReference type="NCBI Taxonomy" id="2530368"/>
    <lineage>
        <taxon>Bacteria</taxon>
        <taxon>Bacillati</taxon>
        <taxon>Actinomycetota</taxon>
        <taxon>Actinomycetes</taxon>
        <taxon>Streptosporangiales</taxon>
        <taxon>Thermomonosporaceae</taxon>
        <taxon>Actinomadura</taxon>
    </lineage>
</organism>